<accession>F6HTM0</accession>
<dbReference type="Gene3D" id="3.30.465.10">
    <property type="match status" value="1"/>
</dbReference>
<dbReference type="InParanoid" id="F6HTM0"/>
<dbReference type="GO" id="GO:0050660">
    <property type="term" value="F:flavin adenine dinucleotide binding"/>
    <property type="evidence" value="ECO:0007669"/>
    <property type="project" value="InterPro"/>
</dbReference>
<evidence type="ECO:0000313" key="5">
    <source>
        <dbReference type="Proteomes" id="UP000009183"/>
    </source>
</evidence>
<keyword evidence="1" id="KW-0285">Flavoprotein</keyword>
<keyword evidence="2" id="KW-0274">FAD</keyword>
<dbReference type="Pfam" id="PF08031">
    <property type="entry name" value="BBE"/>
    <property type="match status" value="1"/>
</dbReference>
<dbReference type="EMBL" id="FN596248">
    <property type="protein sequence ID" value="CCB58030.1"/>
    <property type="molecule type" value="Genomic_DNA"/>
</dbReference>
<reference evidence="5" key="1">
    <citation type="journal article" date="2007" name="Nature">
        <title>The grapevine genome sequence suggests ancestral hexaploidization in major angiosperm phyla.</title>
        <authorList>
            <consortium name="The French-Italian Public Consortium for Grapevine Genome Characterization."/>
            <person name="Jaillon O."/>
            <person name="Aury J.-M."/>
            <person name="Noel B."/>
            <person name="Policriti A."/>
            <person name="Clepet C."/>
            <person name="Casagrande A."/>
            <person name="Choisne N."/>
            <person name="Aubourg S."/>
            <person name="Vitulo N."/>
            <person name="Jubin C."/>
            <person name="Vezzi A."/>
            <person name="Legeai F."/>
            <person name="Hugueney P."/>
            <person name="Dasilva C."/>
            <person name="Horner D."/>
            <person name="Mica E."/>
            <person name="Jublot D."/>
            <person name="Poulain J."/>
            <person name="Bruyere C."/>
            <person name="Billault A."/>
            <person name="Segurens B."/>
            <person name="Gouyvenoux M."/>
            <person name="Ugarte E."/>
            <person name="Cattonaro F."/>
            <person name="Anthouard V."/>
            <person name="Vico V."/>
            <person name="Del Fabbro C."/>
            <person name="Alaux M."/>
            <person name="Di Gaspero G."/>
            <person name="Dumas V."/>
            <person name="Felice N."/>
            <person name="Paillard S."/>
            <person name="Juman I."/>
            <person name="Moroldo M."/>
            <person name="Scalabrin S."/>
            <person name="Canaguier A."/>
            <person name="Le Clainche I."/>
            <person name="Malacrida G."/>
            <person name="Durand E."/>
            <person name="Pesole G."/>
            <person name="Laucou V."/>
            <person name="Chatelet P."/>
            <person name="Merdinoglu D."/>
            <person name="Delledonne M."/>
            <person name="Pezzotti M."/>
            <person name="Lecharny A."/>
            <person name="Scarpelli C."/>
            <person name="Artiguenave F."/>
            <person name="Pe M.E."/>
            <person name="Valle G."/>
            <person name="Morgante M."/>
            <person name="Caboche M."/>
            <person name="Adam-Blondon A.-F."/>
            <person name="Weissenbach J."/>
            <person name="Quetier F."/>
            <person name="Wincker P."/>
        </authorList>
    </citation>
    <scope>NUCLEOTIDE SEQUENCE [LARGE SCALE GENOMIC DNA]</scope>
    <source>
        <strain evidence="5">cv. Pinot noir / PN40024</strain>
    </source>
</reference>
<evidence type="ECO:0000313" key="4">
    <source>
        <dbReference type="EMBL" id="CCB58030.1"/>
    </source>
</evidence>
<dbReference type="InterPro" id="IPR012951">
    <property type="entry name" value="BBE"/>
</dbReference>
<dbReference type="PANTHER" id="PTHR32448">
    <property type="entry name" value="OS08G0158400 PROTEIN"/>
    <property type="match status" value="1"/>
</dbReference>
<dbReference type="Proteomes" id="UP000009183">
    <property type="component" value="Chromosome 3"/>
</dbReference>
<sequence length="144" mass="16696">MSEIPASETPFPHHAGNIFKIQYSVSWKEEGAEADKKYLNLIRELYSYMTPFVSNSPRGAYLNYRDIDIGISHNGIDSYEEGKVYGAKYFMNNFDRLVKVKTVVDPQNFFSCHPRTMCMHVVWLSFKVLSCVLHLFCLHCRESV</sequence>
<dbReference type="GO" id="GO:0016491">
    <property type="term" value="F:oxidoreductase activity"/>
    <property type="evidence" value="ECO:0007669"/>
    <property type="project" value="InterPro"/>
</dbReference>
<name>F6HTM0_VITVI</name>
<dbReference type="AlphaFoldDB" id="F6HTM0"/>
<protein>
    <recommendedName>
        <fullName evidence="3">Berberine/berberine-like domain-containing protein</fullName>
    </recommendedName>
</protein>
<evidence type="ECO:0000256" key="2">
    <source>
        <dbReference type="ARBA" id="ARBA00022827"/>
    </source>
</evidence>
<organism evidence="4 5">
    <name type="scientific">Vitis vinifera</name>
    <name type="common">Grape</name>
    <dbReference type="NCBI Taxonomy" id="29760"/>
    <lineage>
        <taxon>Eukaryota</taxon>
        <taxon>Viridiplantae</taxon>
        <taxon>Streptophyta</taxon>
        <taxon>Embryophyta</taxon>
        <taxon>Tracheophyta</taxon>
        <taxon>Spermatophyta</taxon>
        <taxon>Magnoliopsida</taxon>
        <taxon>eudicotyledons</taxon>
        <taxon>Gunneridae</taxon>
        <taxon>Pentapetalae</taxon>
        <taxon>rosids</taxon>
        <taxon>Vitales</taxon>
        <taxon>Vitaceae</taxon>
        <taxon>Viteae</taxon>
        <taxon>Vitis</taxon>
    </lineage>
</organism>
<dbReference type="PaxDb" id="29760-VIT_03s0017g01570.t01"/>
<proteinExistence type="predicted"/>
<dbReference type="eggNOG" id="ENOG502QVGN">
    <property type="taxonomic scope" value="Eukaryota"/>
</dbReference>
<dbReference type="InterPro" id="IPR016169">
    <property type="entry name" value="FAD-bd_PCMH_sub2"/>
</dbReference>
<dbReference type="Gene3D" id="3.40.462.20">
    <property type="match status" value="1"/>
</dbReference>
<keyword evidence="5" id="KW-1185">Reference proteome</keyword>
<gene>
    <name evidence="4" type="ordered locus">VIT_03s0017g01570</name>
</gene>
<evidence type="ECO:0000259" key="3">
    <source>
        <dbReference type="Pfam" id="PF08031"/>
    </source>
</evidence>
<evidence type="ECO:0000256" key="1">
    <source>
        <dbReference type="ARBA" id="ARBA00022630"/>
    </source>
</evidence>
<feature type="domain" description="Berberine/berberine-like" evidence="3">
    <location>
        <begin position="60"/>
        <end position="112"/>
    </location>
</feature>
<dbReference type="HOGENOM" id="CLU_129571_0_0_1"/>